<dbReference type="CDD" id="cd09326">
    <property type="entry name" value="LIM_CRP_like"/>
    <property type="match status" value="2"/>
</dbReference>
<dbReference type="SMART" id="SM00132">
    <property type="entry name" value="LIM"/>
    <property type="match status" value="2"/>
</dbReference>
<evidence type="ECO:0000256" key="6">
    <source>
        <dbReference type="ARBA" id="ARBA00023242"/>
    </source>
</evidence>
<keyword evidence="6" id="KW-0539">Nucleus</keyword>
<proteinExistence type="predicted"/>
<dbReference type="SUPFAM" id="SSF57716">
    <property type="entry name" value="Glucocorticoid receptor-like (DNA-binding domain)"/>
    <property type="match status" value="4"/>
</dbReference>
<dbReference type="PROSITE" id="PS00478">
    <property type="entry name" value="LIM_DOMAIN_1"/>
    <property type="match status" value="2"/>
</dbReference>
<dbReference type="Gene3D" id="2.10.110.10">
    <property type="entry name" value="Cysteine Rich Protein"/>
    <property type="match status" value="2"/>
</dbReference>
<dbReference type="InterPro" id="IPR001781">
    <property type="entry name" value="Znf_LIM"/>
</dbReference>
<evidence type="ECO:0000313" key="9">
    <source>
        <dbReference type="EMBL" id="KAK2144616.1"/>
    </source>
</evidence>
<dbReference type="Proteomes" id="UP001208570">
    <property type="component" value="Unassembled WGS sequence"/>
</dbReference>
<dbReference type="GO" id="GO:0005634">
    <property type="term" value="C:nucleus"/>
    <property type="evidence" value="ECO:0007669"/>
    <property type="project" value="UniProtKB-SubCell"/>
</dbReference>
<dbReference type="GO" id="GO:0060537">
    <property type="term" value="P:muscle tissue development"/>
    <property type="evidence" value="ECO:0007669"/>
    <property type="project" value="TreeGrafter"/>
</dbReference>
<dbReference type="GO" id="GO:0046872">
    <property type="term" value="F:metal ion binding"/>
    <property type="evidence" value="ECO:0007669"/>
    <property type="project" value="UniProtKB-KW"/>
</dbReference>
<dbReference type="GO" id="GO:0045214">
    <property type="term" value="P:sarcomere organization"/>
    <property type="evidence" value="ECO:0007669"/>
    <property type="project" value="TreeGrafter"/>
</dbReference>
<evidence type="ECO:0000259" key="8">
    <source>
        <dbReference type="PROSITE" id="PS50023"/>
    </source>
</evidence>
<dbReference type="EMBL" id="JAODUP010000743">
    <property type="protein sequence ID" value="KAK2144616.1"/>
    <property type="molecule type" value="Genomic_DNA"/>
</dbReference>
<dbReference type="PROSITE" id="PS50023">
    <property type="entry name" value="LIM_DOMAIN_2"/>
    <property type="match status" value="2"/>
</dbReference>
<feature type="domain" description="LIM zinc-binding" evidence="8">
    <location>
        <begin position="164"/>
        <end position="224"/>
    </location>
</feature>
<comment type="subcellular location">
    <subcellularLocation>
        <location evidence="1">Nucleus</location>
    </subcellularLocation>
</comment>
<dbReference type="GO" id="GO:0042805">
    <property type="term" value="F:actinin binding"/>
    <property type="evidence" value="ECO:0007669"/>
    <property type="project" value="TreeGrafter"/>
</dbReference>
<dbReference type="PANTHER" id="PTHR24215">
    <property type="entry name" value="RHO-GTPASE-ACTIVATING PROTEIN LRG1"/>
    <property type="match status" value="1"/>
</dbReference>
<sequence>MMMTFAVASCYRKLFVGEKSVGTKKQEYVDCDDPECCPRCGKRVYFAEQLLSLGRKWHKMCFTCASCKKRVDSNSAADHDGELFCRGCHTRNFGPKGYGFAGGAGTGLSMDTGRRHEISRDNVPHTAEAYIAPVTEQVGDLALNSQDRTDGYQRGSAQMWKGGDICPRCEKQVFIAEKRQAAGNCYHEKCFTCLICNKKLDSTKLTEKDGEILCKVCYGKKFGPKGYGFGVGAGTLQMT</sequence>
<keyword evidence="4 7" id="KW-0862">Zinc</keyword>
<evidence type="ECO:0000256" key="4">
    <source>
        <dbReference type="ARBA" id="ARBA00022833"/>
    </source>
</evidence>
<feature type="domain" description="LIM zinc-binding" evidence="8">
    <location>
        <begin position="35"/>
        <end position="95"/>
    </location>
</feature>
<dbReference type="FunFam" id="2.10.110.10:FF:000001">
    <property type="entry name" value="Cysteine and glycine-rich protein 1"/>
    <property type="match status" value="2"/>
</dbReference>
<dbReference type="GO" id="GO:0030018">
    <property type="term" value="C:Z disc"/>
    <property type="evidence" value="ECO:0007669"/>
    <property type="project" value="TreeGrafter"/>
</dbReference>
<dbReference type="AlphaFoldDB" id="A0AAD9J0X2"/>
<protein>
    <recommendedName>
        <fullName evidence="8">LIM zinc-binding domain-containing protein</fullName>
    </recommendedName>
</protein>
<evidence type="ECO:0000256" key="2">
    <source>
        <dbReference type="ARBA" id="ARBA00022723"/>
    </source>
</evidence>
<gene>
    <name evidence="9" type="ORF">LSH36_743g01005</name>
</gene>
<evidence type="ECO:0000313" key="10">
    <source>
        <dbReference type="Proteomes" id="UP001208570"/>
    </source>
</evidence>
<dbReference type="GO" id="GO:0008307">
    <property type="term" value="F:structural constituent of muscle"/>
    <property type="evidence" value="ECO:0007669"/>
    <property type="project" value="TreeGrafter"/>
</dbReference>
<accession>A0AAD9J0X2</accession>
<keyword evidence="10" id="KW-1185">Reference proteome</keyword>
<reference evidence="9" key="1">
    <citation type="journal article" date="2023" name="Mol. Biol. Evol.">
        <title>Third-Generation Sequencing Reveals the Adaptive Role of the Epigenome in Three Deep-Sea Polychaetes.</title>
        <authorList>
            <person name="Perez M."/>
            <person name="Aroh O."/>
            <person name="Sun Y."/>
            <person name="Lan Y."/>
            <person name="Juniper S.K."/>
            <person name="Young C.R."/>
            <person name="Angers B."/>
            <person name="Qian P.Y."/>
        </authorList>
    </citation>
    <scope>NUCLEOTIDE SEQUENCE</scope>
    <source>
        <strain evidence="9">P08H-3</strain>
    </source>
</reference>
<name>A0AAD9J0X2_9ANNE</name>
<evidence type="ECO:0000256" key="3">
    <source>
        <dbReference type="ARBA" id="ARBA00022737"/>
    </source>
</evidence>
<comment type="caution">
    <text evidence="9">The sequence shown here is derived from an EMBL/GenBank/DDBJ whole genome shotgun (WGS) entry which is preliminary data.</text>
</comment>
<evidence type="ECO:0000256" key="1">
    <source>
        <dbReference type="ARBA" id="ARBA00004123"/>
    </source>
</evidence>
<evidence type="ECO:0000256" key="7">
    <source>
        <dbReference type="PROSITE-ProRule" id="PRU00125"/>
    </source>
</evidence>
<keyword evidence="2 7" id="KW-0479">Metal-binding</keyword>
<evidence type="ECO:0000256" key="5">
    <source>
        <dbReference type="ARBA" id="ARBA00023038"/>
    </source>
</evidence>
<keyword evidence="3" id="KW-0677">Repeat</keyword>
<dbReference type="PANTHER" id="PTHR24215:SF35">
    <property type="entry name" value="MUSCLE LIM PROTEIN MLP84B"/>
    <property type="match status" value="1"/>
</dbReference>
<organism evidence="9 10">
    <name type="scientific">Paralvinella palmiformis</name>
    <dbReference type="NCBI Taxonomy" id="53620"/>
    <lineage>
        <taxon>Eukaryota</taxon>
        <taxon>Metazoa</taxon>
        <taxon>Spiralia</taxon>
        <taxon>Lophotrochozoa</taxon>
        <taxon>Annelida</taxon>
        <taxon>Polychaeta</taxon>
        <taxon>Sedentaria</taxon>
        <taxon>Canalipalpata</taxon>
        <taxon>Terebellida</taxon>
        <taxon>Terebelliformia</taxon>
        <taxon>Alvinellidae</taxon>
        <taxon>Paralvinella</taxon>
    </lineage>
</organism>
<dbReference type="Pfam" id="PF00412">
    <property type="entry name" value="LIM"/>
    <property type="match status" value="2"/>
</dbReference>
<keyword evidence="5 7" id="KW-0440">LIM domain</keyword>